<feature type="compositionally biased region" description="Basic and acidic residues" evidence="8">
    <location>
        <begin position="420"/>
        <end position="430"/>
    </location>
</feature>
<evidence type="ECO:0000256" key="3">
    <source>
        <dbReference type="ARBA" id="ARBA00022771"/>
    </source>
</evidence>
<dbReference type="SUPFAM" id="SSF57716">
    <property type="entry name" value="Glucocorticoid receptor-like (DNA-binding domain)"/>
    <property type="match status" value="1"/>
</dbReference>
<proteinExistence type="predicted"/>
<keyword evidence="4" id="KW-0862">Zinc</keyword>
<dbReference type="PROSITE" id="PS00344">
    <property type="entry name" value="GATA_ZN_FINGER_1"/>
    <property type="match status" value="1"/>
</dbReference>
<evidence type="ECO:0000256" key="5">
    <source>
        <dbReference type="ARBA" id="ARBA00023159"/>
    </source>
</evidence>
<name>A0AA40IAM6_CNENI</name>
<evidence type="ECO:0000313" key="11">
    <source>
        <dbReference type="Proteomes" id="UP001177744"/>
    </source>
</evidence>
<gene>
    <name evidence="10" type="ORF">QTO34_000015</name>
</gene>
<feature type="compositionally biased region" description="Basic residues" evidence="8">
    <location>
        <begin position="313"/>
        <end position="326"/>
    </location>
</feature>
<dbReference type="GO" id="GO:0000978">
    <property type="term" value="F:RNA polymerase II cis-regulatory region sequence-specific DNA binding"/>
    <property type="evidence" value="ECO:0007669"/>
    <property type="project" value="TreeGrafter"/>
</dbReference>
<feature type="region of interest" description="Disordered" evidence="8">
    <location>
        <begin position="309"/>
        <end position="334"/>
    </location>
</feature>
<evidence type="ECO:0000256" key="2">
    <source>
        <dbReference type="ARBA" id="ARBA00022723"/>
    </source>
</evidence>
<dbReference type="CDD" id="cd00202">
    <property type="entry name" value="ZnF_GATA"/>
    <property type="match status" value="1"/>
</dbReference>
<dbReference type="PANTHER" id="PTHR10071">
    <property type="entry name" value="TRANSCRIPTION FACTOR GATA FAMILY MEMBER"/>
    <property type="match status" value="1"/>
</dbReference>
<dbReference type="GO" id="GO:0008270">
    <property type="term" value="F:zinc ion binding"/>
    <property type="evidence" value="ECO:0007669"/>
    <property type="project" value="UniProtKB-KW"/>
</dbReference>
<keyword evidence="6" id="KW-0539">Nucleus</keyword>
<dbReference type="PANTHER" id="PTHR10071:SF281">
    <property type="entry name" value="BOX A-BINDING FACTOR-RELATED"/>
    <property type="match status" value="1"/>
</dbReference>
<dbReference type="AlphaFoldDB" id="A0AA40IAM6"/>
<keyword evidence="3 7" id="KW-0863">Zinc-finger</keyword>
<organism evidence="10 11">
    <name type="scientific">Cnephaeus nilssonii</name>
    <name type="common">Northern bat</name>
    <name type="synonym">Eptesicus nilssonii</name>
    <dbReference type="NCBI Taxonomy" id="3371016"/>
    <lineage>
        <taxon>Eukaryota</taxon>
        <taxon>Metazoa</taxon>
        <taxon>Chordata</taxon>
        <taxon>Craniata</taxon>
        <taxon>Vertebrata</taxon>
        <taxon>Euteleostomi</taxon>
        <taxon>Mammalia</taxon>
        <taxon>Eutheria</taxon>
        <taxon>Laurasiatheria</taxon>
        <taxon>Chiroptera</taxon>
        <taxon>Yangochiroptera</taxon>
        <taxon>Vespertilionidae</taxon>
        <taxon>Cnephaeus</taxon>
    </lineage>
</organism>
<dbReference type="GO" id="GO:0000122">
    <property type="term" value="P:negative regulation of transcription by RNA polymerase II"/>
    <property type="evidence" value="ECO:0007669"/>
    <property type="project" value="TreeGrafter"/>
</dbReference>
<accession>A0AA40IAM6</accession>
<evidence type="ECO:0000256" key="7">
    <source>
        <dbReference type="PROSITE-ProRule" id="PRU00094"/>
    </source>
</evidence>
<keyword evidence="11" id="KW-1185">Reference proteome</keyword>
<feature type="domain" description="GATA-type" evidence="9">
    <location>
        <begin position="261"/>
        <end position="314"/>
    </location>
</feature>
<dbReference type="InterPro" id="IPR039355">
    <property type="entry name" value="Transcription_factor_GATA"/>
</dbReference>
<evidence type="ECO:0000313" key="10">
    <source>
        <dbReference type="EMBL" id="KAK1346162.1"/>
    </source>
</evidence>
<dbReference type="PROSITE" id="PS50114">
    <property type="entry name" value="GATA_ZN_FINGER_2"/>
    <property type="match status" value="1"/>
</dbReference>
<sequence length="430" mass="46341">MGLCTKGSRVQFPVKGMHLGLGSILSPIRGTCRQLLNGFLAGFHAIGVARRPLARVEPNKEAILEMAGSLHEAMWTTFPTYVQAWECTSPACHTGNECCLQMNPCLGCMEGTPGGSPYTSWAYGNTGLYPPSTVCPTREDAPPQVSEDSFVRDTFLETLTVQQPSPDLLTLGPAVPSSIPVPSSASGAPDFSRSFFPPTGSAPNPVAYSLPNLHGTLPLTTYDARECEYCRVTATPLWYVCSADGQVMNRLNTPQNRAVSKWAGAQCTNCQTTTTALWRMNANGDPVCNACGLYYKRHQVNRPVTLWNDVVKTRKRKPSQKKKKKAASSLGGTGPADAPAGGFMMVAGAAMVGILGRWPQAWHWARLALPISTKAWAPRCCQDLSAPSCLPLGPCWVHPQAPSPQAPCLPPPAALWRRHSTNEATEHGQQ</sequence>
<dbReference type="GO" id="GO:0045944">
    <property type="term" value="P:positive regulation of transcription by RNA polymerase II"/>
    <property type="evidence" value="ECO:0007669"/>
    <property type="project" value="TreeGrafter"/>
</dbReference>
<dbReference type="GO" id="GO:0000981">
    <property type="term" value="F:DNA-binding transcription factor activity, RNA polymerase II-specific"/>
    <property type="evidence" value="ECO:0007669"/>
    <property type="project" value="TreeGrafter"/>
</dbReference>
<dbReference type="SMART" id="SM00401">
    <property type="entry name" value="ZnF_GATA"/>
    <property type="match status" value="1"/>
</dbReference>
<dbReference type="GO" id="GO:0005634">
    <property type="term" value="C:nucleus"/>
    <property type="evidence" value="ECO:0007669"/>
    <property type="project" value="UniProtKB-SubCell"/>
</dbReference>
<evidence type="ECO:0000259" key="9">
    <source>
        <dbReference type="PROSITE" id="PS50114"/>
    </source>
</evidence>
<evidence type="ECO:0000256" key="8">
    <source>
        <dbReference type="SAM" id="MobiDB-lite"/>
    </source>
</evidence>
<feature type="region of interest" description="Disordered" evidence="8">
    <location>
        <begin position="410"/>
        <end position="430"/>
    </location>
</feature>
<evidence type="ECO:0000256" key="6">
    <source>
        <dbReference type="ARBA" id="ARBA00023242"/>
    </source>
</evidence>
<protein>
    <recommendedName>
        <fullName evidence="9">GATA-type domain-containing protein</fullName>
    </recommendedName>
</protein>
<dbReference type="Gene3D" id="3.30.50.10">
    <property type="entry name" value="Erythroid Transcription Factor GATA-1, subunit A"/>
    <property type="match status" value="1"/>
</dbReference>
<keyword evidence="2" id="KW-0479">Metal-binding</keyword>
<dbReference type="Proteomes" id="UP001177744">
    <property type="component" value="Unassembled WGS sequence"/>
</dbReference>
<comment type="subcellular location">
    <subcellularLocation>
        <location evidence="1">Nucleus</location>
    </subcellularLocation>
</comment>
<dbReference type="PRINTS" id="PR00619">
    <property type="entry name" value="GATAZNFINGER"/>
</dbReference>
<reference evidence="10" key="1">
    <citation type="submission" date="2023-06" db="EMBL/GenBank/DDBJ databases">
        <title>Reference genome for the Northern bat (Eptesicus nilssonii), a most northern bat species.</title>
        <authorList>
            <person name="Laine V.N."/>
            <person name="Pulliainen A.T."/>
            <person name="Lilley T.M."/>
        </authorList>
    </citation>
    <scope>NUCLEOTIDE SEQUENCE</scope>
    <source>
        <strain evidence="10">BLF_Eptnil</strain>
        <tissue evidence="10">Kidney</tissue>
    </source>
</reference>
<dbReference type="InterPro" id="IPR000679">
    <property type="entry name" value="Znf_GATA"/>
</dbReference>
<dbReference type="EMBL" id="JAULJE010000001">
    <property type="protein sequence ID" value="KAK1346162.1"/>
    <property type="molecule type" value="Genomic_DNA"/>
</dbReference>
<comment type="caution">
    <text evidence="10">The sequence shown here is derived from an EMBL/GenBank/DDBJ whole genome shotgun (WGS) entry which is preliminary data.</text>
</comment>
<dbReference type="InterPro" id="IPR013088">
    <property type="entry name" value="Znf_NHR/GATA"/>
</dbReference>
<dbReference type="Pfam" id="PF00320">
    <property type="entry name" value="GATA"/>
    <property type="match status" value="1"/>
</dbReference>
<evidence type="ECO:0000256" key="4">
    <source>
        <dbReference type="ARBA" id="ARBA00022833"/>
    </source>
</evidence>
<keyword evidence="5" id="KW-0010">Activator</keyword>
<evidence type="ECO:0000256" key="1">
    <source>
        <dbReference type="ARBA" id="ARBA00004123"/>
    </source>
</evidence>